<dbReference type="EMBL" id="FNAP01000039">
    <property type="protein sequence ID" value="SDF11489.1"/>
    <property type="molecule type" value="Genomic_DNA"/>
</dbReference>
<gene>
    <name evidence="2" type="ORF">SAMN05421720_1391</name>
</gene>
<dbReference type="GO" id="GO:0019867">
    <property type="term" value="C:outer membrane"/>
    <property type="evidence" value="ECO:0007669"/>
    <property type="project" value="InterPro"/>
</dbReference>
<dbReference type="Proteomes" id="UP000199412">
    <property type="component" value="Unassembled WGS sequence"/>
</dbReference>
<evidence type="ECO:0000313" key="2">
    <source>
        <dbReference type="EMBL" id="SDF11489.1"/>
    </source>
</evidence>
<evidence type="ECO:0000313" key="3">
    <source>
        <dbReference type="Proteomes" id="UP000199412"/>
    </source>
</evidence>
<dbReference type="STRING" id="69960.SAMN05421720_1391"/>
<dbReference type="Pfam" id="PF03797">
    <property type="entry name" value="Autotransporter"/>
    <property type="match status" value="1"/>
</dbReference>
<dbReference type="SMART" id="SM00869">
    <property type="entry name" value="Autotransporter"/>
    <property type="match status" value="1"/>
</dbReference>
<proteinExistence type="predicted"/>
<keyword evidence="3" id="KW-1185">Reference proteome</keyword>
<organism evidence="2 3">
    <name type="scientific">Rhodospira trueperi</name>
    <dbReference type="NCBI Taxonomy" id="69960"/>
    <lineage>
        <taxon>Bacteria</taxon>
        <taxon>Pseudomonadati</taxon>
        <taxon>Pseudomonadota</taxon>
        <taxon>Alphaproteobacteria</taxon>
        <taxon>Rhodospirillales</taxon>
        <taxon>Rhodospirillaceae</taxon>
        <taxon>Rhodospira</taxon>
    </lineage>
</organism>
<evidence type="ECO:0000259" key="1">
    <source>
        <dbReference type="PROSITE" id="PS51208"/>
    </source>
</evidence>
<dbReference type="Gene3D" id="2.40.128.130">
    <property type="entry name" value="Autotransporter beta-domain"/>
    <property type="match status" value="1"/>
</dbReference>
<dbReference type="PROSITE" id="PS51208">
    <property type="entry name" value="AUTOTRANSPORTER"/>
    <property type="match status" value="1"/>
</dbReference>
<dbReference type="RefSeq" id="WP_176793910.1">
    <property type="nucleotide sequence ID" value="NZ_FNAP01000039.1"/>
</dbReference>
<dbReference type="InterPro" id="IPR005546">
    <property type="entry name" value="Autotransporte_beta"/>
</dbReference>
<feature type="domain" description="Autotransporter" evidence="1">
    <location>
        <begin position="230"/>
        <end position="506"/>
    </location>
</feature>
<protein>
    <submittedName>
        <fullName evidence="2">Outer membrane autotransporter barrel domain-containing protein</fullName>
    </submittedName>
</protein>
<dbReference type="InterPro" id="IPR006315">
    <property type="entry name" value="OM_autotransptr_brl_dom"/>
</dbReference>
<feature type="non-terminal residue" evidence="2">
    <location>
        <position position="1"/>
    </location>
</feature>
<dbReference type="NCBIfam" id="TIGR01414">
    <property type="entry name" value="autotrans_barl"/>
    <property type="match status" value="1"/>
</dbReference>
<reference evidence="2 3" key="1">
    <citation type="submission" date="2016-10" db="EMBL/GenBank/DDBJ databases">
        <authorList>
            <person name="de Groot N.N."/>
        </authorList>
    </citation>
    <scope>NUCLEOTIDE SEQUENCE [LARGE SCALE GENOMIC DNA]</scope>
    <source>
        <strain evidence="2 3">ATCC 700224</strain>
    </source>
</reference>
<dbReference type="SUPFAM" id="SSF103515">
    <property type="entry name" value="Autotransporter"/>
    <property type="match status" value="1"/>
</dbReference>
<dbReference type="InterPro" id="IPR036709">
    <property type="entry name" value="Autotransporte_beta_dom_sf"/>
</dbReference>
<sequence>LGSLTFQSGTLGGNTIPFGFTVPSGSVLAPGNSIGTMTVNGDVTLSNGSTLEVEVDADGNADLLDASGAVTIQSGASLRIKPEDGTASGTPYGYETEYTIVSADGGIVGTFDTVTDSFAFLDPSLRYGATDLILVMTRNNTDFSSLAHTRNQRVAAEGLETIDPSSPVYAAVIVLETGEQARAAYDALSGEVHATAATLLMEDGGLLRDAALNRQRGPSLGAGPLDGGPAGRPDTGVWAQGYGAWGQRSGAGGVAGIDSKTGGILAGVDIPLGDGWWGGAMLGYGHTAFDVDDRASSGDADLFHVGVYGGKGWDGLSLRMGATYSRIALDTERAVRFTGFSETLTADRGADLGQTFVELGQRIPMGRGAIEPFGTVAMAVLRTDGFSEDGGDAALSSDGDVEVRGFSTLGVAGETSFDVGGLDVTVNGRLGWRHLYGSGAPTADLHLSGGDDFAVEGVDFARDSLVANLGLTVALGAQSEMSVSYSGNHASGSHDHGGSLRLVGRF</sequence>
<dbReference type="AlphaFoldDB" id="A0A1G7IGQ5"/>
<name>A0A1G7IGQ5_9PROT</name>
<accession>A0A1G7IGQ5</accession>